<keyword evidence="2" id="KW-1185">Reference proteome</keyword>
<dbReference type="RefSeq" id="WP_087459504.1">
    <property type="nucleotide sequence ID" value="NZ_CP021425.1"/>
</dbReference>
<dbReference type="KEGG" id="ome:OLMES_0179"/>
<accession>A0A1Y0I3B4</accession>
<dbReference type="AlphaFoldDB" id="A0A1Y0I3B4"/>
<dbReference type="EMBL" id="CP021425">
    <property type="protein sequence ID" value="ARU54286.1"/>
    <property type="molecule type" value="Genomic_DNA"/>
</dbReference>
<dbReference type="OrthoDB" id="9975445at2"/>
<dbReference type="Pfam" id="PF14430">
    <property type="entry name" value="Imm1"/>
    <property type="match status" value="1"/>
</dbReference>
<gene>
    <name evidence="1" type="ORF">OLMES_0179</name>
</gene>
<sequence length="130" mass="15061">MKVKAQWTDWNQTFRKEVSTYDEARTIIDRLKKTIDPPAMVEFFDNSKRAIAIGIGRNVSVVTYQDSLDPPYLISLGEREQPGTEWFCYGNEESEYLGRNLVSITLADNALKCFFTSNERPSVLKWEQLE</sequence>
<evidence type="ECO:0000313" key="1">
    <source>
        <dbReference type="EMBL" id="ARU54286.1"/>
    </source>
</evidence>
<dbReference type="InterPro" id="IPR025680">
    <property type="entry name" value="DddI"/>
</dbReference>
<protein>
    <submittedName>
        <fullName evidence="1">Immunity protein Imm1</fullName>
    </submittedName>
</protein>
<dbReference type="Proteomes" id="UP000196027">
    <property type="component" value="Chromosome"/>
</dbReference>
<organism evidence="1 2">
    <name type="scientific">Oleiphilus messinensis</name>
    <dbReference type="NCBI Taxonomy" id="141451"/>
    <lineage>
        <taxon>Bacteria</taxon>
        <taxon>Pseudomonadati</taxon>
        <taxon>Pseudomonadota</taxon>
        <taxon>Gammaproteobacteria</taxon>
        <taxon>Oceanospirillales</taxon>
        <taxon>Oleiphilaceae</taxon>
        <taxon>Oleiphilus</taxon>
    </lineage>
</organism>
<evidence type="ECO:0000313" key="2">
    <source>
        <dbReference type="Proteomes" id="UP000196027"/>
    </source>
</evidence>
<proteinExistence type="predicted"/>
<name>A0A1Y0I3B4_9GAMM</name>
<reference evidence="1 2" key="1">
    <citation type="submission" date="2017-05" db="EMBL/GenBank/DDBJ databases">
        <title>Genomic insights into alkan degradation activity of Oleiphilus messinensis.</title>
        <authorList>
            <person name="Kozyavkin S.A."/>
            <person name="Slesarev A.I."/>
            <person name="Golyshin P.N."/>
            <person name="Korzhenkov A."/>
            <person name="Golyshina O.N."/>
            <person name="Toshchakov S.V."/>
        </authorList>
    </citation>
    <scope>NUCLEOTIDE SEQUENCE [LARGE SCALE GENOMIC DNA]</scope>
    <source>
        <strain evidence="1 2">ME102</strain>
    </source>
</reference>